<keyword evidence="2" id="KW-0378">Hydrolase</keyword>
<proteinExistence type="predicted"/>
<protein>
    <submittedName>
        <fullName evidence="5">Putative metallophosphoesterase</fullName>
    </submittedName>
</protein>
<keyword evidence="3" id="KW-0472">Membrane</keyword>
<keyword evidence="3" id="KW-0812">Transmembrane</keyword>
<feature type="transmembrane region" description="Helical" evidence="3">
    <location>
        <begin position="38"/>
        <end position="60"/>
    </location>
</feature>
<reference evidence="5 6" key="1">
    <citation type="journal article" date="2014" name="Genome Announc.">
        <title>Draft Genome Sequence of Cytophaga fermentans JCM 21142T, a Facultative Anaerobe Isolated from Marine Mud.</title>
        <authorList>
            <person name="Starns D."/>
            <person name="Oshima K."/>
            <person name="Suda W."/>
            <person name="Iino T."/>
            <person name="Yuki M."/>
            <person name="Inoue J."/>
            <person name="Kitamura K."/>
            <person name="Iida T."/>
            <person name="Darby A."/>
            <person name="Hattori M."/>
            <person name="Ohkuma M."/>
        </authorList>
    </citation>
    <scope>NUCLEOTIDE SEQUENCE [LARGE SCALE GENOMIC DNA]</scope>
    <source>
        <strain evidence="5 6">JCM 21142</strain>
    </source>
</reference>
<dbReference type="eggNOG" id="COG1408">
    <property type="taxonomic scope" value="Bacteria"/>
</dbReference>
<evidence type="ECO:0000256" key="3">
    <source>
        <dbReference type="SAM" id="Phobius"/>
    </source>
</evidence>
<accession>W7YES2</accession>
<keyword evidence="3" id="KW-1133">Transmembrane helix</keyword>
<dbReference type="GO" id="GO:0016020">
    <property type="term" value="C:membrane"/>
    <property type="evidence" value="ECO:0007669"/>
    <property type="project" value="GOC"/>
</dbReference>
<dbReference type="STRING" id="869213.GCA_000517085_02405"/>
<dbReference type="InterPro" id="IPR004843">
    <property type="entry name" value="Calcineurin-like_PHP"/>
</dbReference>
<dbReference type="GO" id="GO:0046872">
    <property type="term" value="F:metal ion binding"/>
    <property type="evidence" value="ECO:0007669"/>
    <property type="project" value="UniProtKB-KW"/>
</dbReference>
<sequence>MKITISVFWGLAVFIAIVDLLGFWVWKREREEYSGKLYWWLGVVLLGAVPVLEMFIYLFFSLQIRSADVSQFYLWFMVVNIVFAMIYVPKVFFLFYYFVFLLSSRIIQTVKNKRYSKEQTTIRYPKISRNKFLSQLGIIFATAPFVSLLFGMHKGRFNFFTRHQHLNFPNLPSAFDGFKVIQISDIHLGSFASNYHKLEGIVDLINNERADVIFFTGDLVNNFYEETLGWEKVFGQLKAKYGKFSILGNHDYGDYSDWDNPKEKEKNFEGIISAHEKFGFRLLRDQSLALNIEGEEIVVTGVENWGHDPFPRYGDLKKAMKGTENYPFKVLLSHDPDHWDAEVIDQTDFDLMLAGHTHGMQFGIDWKGFKWSPAKYKFKRWDGLYQHKKQYLYVNRGLGFLGMPARIGMPPEITVIHLGKGANSSEPM</sequence>
<feature type="transmembrane region" description="Helical" evidence="3">
    <location>
        <begin position="7"/>
        <end position="26"/>
    </location>
</feature>
<dbReference type="PANTHER" id="PTHR31302">
    <property type="entry name" value="TRANSMEMBRANE PROTEIN WITH METALLOPHOSPHOESTERASE DOMAIN-RELATED"/>
    <property type="match status" value="1"/>
</dbReference>
<dbReference type="AlphaFoldDB" id="W7YES2"/>
<evidence type="ECO:0000313" key="5">
    <source>
        <dbReference type="EMBL" id="GAF02946.1"/>
    </source>
</evidence>
<feature type="transmembrane region" description="Helical" evidence="3">
    <location>
        <begin position="132"/>
        <end position="152"/>
    </location>
</feature>
<dbReference type="Proteomes" id="UP000019402">
    <property type="component" value="Unassembled WGS sequence"/>
</dbReference>
<comment type="caution">
    <text evidence="5">The sequence shown here is derived from an EMBL/GenBank/DDBJ whole genome shotgun (WGS) entry which is preliminary data.</text>
</comment>
<keyword evidence="6" id="KW-1185">Reference proteome</keyword>
<evidence type="ECO:0000256" key="1">
    <source>
        <dbReference type="ARBA" id="ARBA00022723"/>
    </source>
</evidence>
<dbReference type="Pfam" id="PF00149">
    <property type="entry name" value="Metallophos"/>
    <property type="match status" value="1"/>
</dbReference>
<evidence type="ECO:0000256" key="2">
    <source>
        <dbReference type="ARBA" id="ARBA00022801"/>
    </source>
</evidence>
<evidence type="ECO:0000313" key="6">
    <source>
        <dbReference type="Proteomes" id="UP000019402"/>
    </source>
</evidence>
<organism evidence="5 6">
    <name type="scientific">Saccharicrinis fermentans DSM 9555 = JCM 21142</name>
    <dbReference type="NCBI Taxonomy" id="869213"/>
    <lineage>
        <taxon>Bacteria</taxon>
        <taxon>Pseudomonadati</taxon>
        <taxon>Bacteroidota</taxon>
        <taxon>Bacteroidia</taxon>
        <taxon>Marinilabiliales</taxon>
        <taxon>Marinilabiliaceae</taxon>
        <taxon>Saccharicrinis</taxon>
    </lineage>
</organism>
<name>W7YES2_9BACT</name>
<dbReference type="EMBL" id="BAMD01000016">
    <property type="protein sequence ID" value="GAF02946.1"/>
    <property type="molecule type" value="Genomic_DNA"/>
</dbReference>
<dbReference type="InterPro" id="IPR051158">
    <property type="entry name" value="Metallophosphoesterase_sf"/>
</dbReference>
<gene>
    <name evidence="5" type="ORF">JCM21142_41596</name>
</gene>
<dbReference type="SUPFAM" id="SSF56300">
    <property type="entry name" value="Metallo-dependent phosphatases"/>
    <property type="match status" value="1"/>
</dbReference>
<dbReference type="Gene3D" id="3.60.21.10">
    <property type="match status" value="1"/>
</dbReference>
<dbReference type="CDD" id="cd07385">
    <property type="entry name" value="MPP_YkuE_C"/>
    <property type="match status" value="1"/>
</dbReference>
<dbReference type="GO" id="GO:0009245">
    <property type="term" value="P:lipid A biosynthetic process"/>
    <property type="evidence" value="ECO:0007669"/>
    <property type="project" value="TreeGrafter"/>
</dbReference>
<dbReference type="RefSeq" id="WP_044212593.1">
    <property type="nucleotide sequence ID" value="NZ_BAMD01000016.1"/>
</dbReference>
<dbReference type="GO" id="GO:0008758">
    <property type="term" value="F:UDP-2,3-diacylglucosamine hydrolase activity"/>
    <property type="evidence" value="ECO:0007669"/>
    <property type="project" value="TreeGrafter"/>
</dbReference>
<dbReference type="InterPro" id="IPR029052">
    <property type="entry name" value="Metallo-depent_PP-like"/>
</dbReference>
<dbReference type="PANTHER" id="PTHR31302:SF31">
    <property type="entry name" value="PHOSPHODIESTERASE YAEI"/>
    <property type="match status" value="1"/>
</dbReference>
<feature type="domain" description="Calcineurin-like phosphoesterase" evidence="4">
    <location>
        <begin position="178"/>
        <end position="359"/>
    </location>
</feature>
<evidence type="ECO:0000259" key="4">
    <source>
        <dbReference type="Pfam" id="PF00149"/>
    </source>
</evidence>
<keyword evidence="1" id="KW-0479">Metal-binding</keyword>